<name>A0A6H9XEZ6_9CORY</name>
<protein>
    <submittedName>
        <fullName evidence="1">Putative HAD superfamily hydrolase</fullName>
        <ecNumber evidence="1">3.-.-.-</ecNumber>
    </submittedName>
</protein>
<sequence length="224" mass="24354">MLNSYRTVLFDLDGTLVDHSNAARAGVIAWSQELGIPPDPARWQALEQQWFLAYEHGKLTHSGQRAARVREYLHEPKLSETAALQLFDGFLHQYIASMQPFSGAAEVLEQCFDCGQLVGIATNGAASLQTTKLRTTGLWDDRLIMLAAVEMEAAKPNPEFYTRALDIVGTAPADTIMVGDTLPNDVLAPIAAGIAAIHVDHAGTGTTDPRYPTIRDLSELLNAP</sequence>
<gene>
    <name evidence="1" type="primary">yfnB</name>
    <name evidence="1" type="ORF">NCTC10254_00133</name>
</gene>
<dbReference type="GeneID" id="84573396"/>
<accession>A0A6H9XEZ6</accession>
<dbReference type="PANTHER" id="PTHR47478">
    <property type="match status" value="1"/>
</dbReference>
<dbReference type="RefSeq" id="WP_005522024.1">
    <property type="nucleotide sequence ID" value="NZ_CP050134.2"/>
</dbReference>
<dbReference type="InterPro" id="IPR052550">
    <property type="entry name" value="Pyrimidine_5'-ntase_YjjG"/>
</dbReference>
<dbReference type="Proteomes" id="UP000249886">
    <property type="component" value="Unassembled WGS sequence"/>
</dbReference>
<dbReference type="EMBL" id="UARK01000001">
    <property type="protein sequence ID" value="SPW23775.1"/>
    <property type="molecule type" value="Genomic_DNA"/>
</dbReference>
<proteinExistence type="predicted"/>
<dbReference type="InterPro" id="IPR023214">
    <property type="entry name" value="HAD_sf"/>
</dbReference>
<dbReference type="PANTHER" id="PTHR47478:SF1">
    <property type="entry name" value="PYRIMIDINE 5'-NUCLEOTIDASE YJJG"/>
    <property type="match status" value="1"/>
</dbReference>
<dbReference type="AlphaFoldDB" id="A0A6H9XEZ6"/>
<dbReference type="SFLD" id="SFLDS00003">
    <property type="entry name" value="Haloacid_Dehalogenase"/>
    <property type="match status" value="1"/>
</dbReference>
<dbReference type="GO" id="GO:0016787">
    <property type="term" value="F:hydrolase activity"/>
    <property type="evidence" value="ECO:0007669"/>
    <property type="project" value="UniProtKB-KW"/>
</dbReference>
<dbReference type="Pfam" id="PF00702">
    <property type="entry name" value="Hydrolase"/>
    <property type="match status" value="1"/>
</dbReference>
<dbReference type="EC" id="3.-.-.-" evidence="1"/>
<keyword evidence="1" id="KW-0378">Hydrolase</keyword>
<reference evidence="1 2" key="1">
    <citation type="submission" date="2018-06" db="EMBL/GenBank/DDBJ databases">
        <authorList>
            <consortium name="Pathogen Informatics"/>
            <person name="Doyle S."/>
        </authorList>
    </citation>
    <scope>NUCLEOTIDE SEQUENCE [LARGE SCALE GENOMIC DNA]</scope>
    <source>
        <strain evidence="1 2">NCTC10254</strain>
    </source>
</reference>
<dbReference type="SFLD" id="SFLDG01129">
    <property type="entry name" value="C1.5:_HAD__Beta-PGM__Phosphata"/>
    <property type="match status" value="1"/>
</dbReference>
<dbReference type="InterPro" id="IPR036412">
    <property type="entry name" value="HAD-like_sf"/>
</dbReference>
<evidence type="ECO:0000313" key="2">
    <source>
        <dbReference type="Proteomes" id="UP000249886"/>
    </source>
</evidence>
<evidence type="ECO:0000313" key="1">
    <source>
        <dbReference type="EMBL" id="SPW23775.1"/>
    </source>
</evidence>
<dbReference type="Gene3D" id="1.20.120.1600">
    <property type="match status" value="1"/>
</dbReference>
<organism evidence="1 2">
    <name type="scientific">Corynebacterium matruchotii</name>
    <dbReference type="NCBI Taxonomy" id="43768"/>
    <lineage>
        <taxon>Bacteria</taxon>
        <taxon>Bacillati</taxon>
        <taxon>Actinomycetota</taxon>
        <taxon>Actinomycetes</taxon>
        <taxon>Mycobacteriales</taxon>
        <taxon>Corynebacteriaceae</taxon>
        <taxon>Corynebacterium</taxon>
    </lineage>
</organism>
<comment type="caution">
    <text evidence="1">The sequence shown here is derived from an EMBL/GenBank/DDBJ whole genome shotgun (WGS) entry which is preliminary data.</text>
</comment>
<dbReference type="Gene3D" id="3.40.50.1000">
    <property type="entry name" value="HAD superfamily/HAD-like"/>
    <property type="match status" value="1"/>
</dbReference>
<dbReference type="SUPFAM" id="SSF56784">
    <property type="entry name" value="HAD-like"/>
    <property type="match status" value="1"/>
</dbReference>